<evidence type="ECO:0000313" key="2">
    <source>
        <dbReference type="EMBL" id="WMS85883.1"/>
    </source>
</evidence>
<keyword evidence="3" id="KW-1185">Reference proteome</keyword>
<accession>A0AA51X5F9</accession>
<dbReference type="Gene3D" id="2.40.50.180">
    <property type="entry name" value="CheA-289, Domain 4"/>
    <property type="match status" value="1"/>
</dbReference>
<dbReference type="InterPro" id="IPR002545">
    <property type="entry name" value="CheW-lke_dom"/>
</dbReference>
<dbReference type="RefSeq" id="WP_309201036.1">
    <property type="nucleotide sequence ID" value="NZ_CP133548.1"/>
</dbReference>
<proteinExistence type="predicted"/>
<dbReference type="PANTHER" id="PTHR22617:SF43">
    <property type="entry name" value="PROTEIN PILI"/>
    <property type="match status" value="1"/>
</dbReference>
<dbReference type="Proteomes" id="UP001239782">
    <property type="component" value="Chromosome"/>
</dbReference>
<dbReference type="InterPro" id="IPR039315">
    <property type="entry name" value="CheW"/>
</dbReference>
<dbReference type="SUPFAM" id="SSF50341">
    <property type="entry name" value="CheW-like"/>
    <property type="match status" value="1"/>
</dbReference>
<dbReference type="PROSITE" id="PS50851">
    <property type="entry name" value="CHEW"/>
    <property type="match status" value="1"/>
</dbReference>
<protein>
    <submittedName>
        <fullName evidence="2">Chemotaxis protein CheW</fullName>
    </submittedName>
</protein>
<gene>
    <name evidence="2" type="ORF">Q9312_11705</name>
</gene>
<evidence type="ECO:0000259" key="1">
    <source>
        <dbReference type="PROSITE" id="PS50851"/>
    </source>
</evidence>
<dbReference type="Pfam" id="PF01584">
    <property type="entry name" value="CheW"/>
    <property type="match status" value="1"/>
</dbReference>
<dbReference type="InterPro" id="IPR036061">
    <property type="entry name" value="CheW-like_dom_sf"/>
</dbReference>
<dbReference type="GO" id="GO:0007165">
    <property type="term" value="P:signal transduction"/>
    <property type="evidence" value="ECO:0007669"/>
    <property type="project" value="InterPro"/>
</dbReference>
<dbReference type="GO" id="GO:0005829">
    <property type="term" value="C:cytosol"/>
    <property type="evidence" value="ECO:0007669"/>
    <property type="project" value="TreeGrafter"/>
</dbReference>
<sequence length="180" mass="20209">MVEATHNLAFEILADIEQRSYGGASAVPRSEQSGRFWTGVGFRLNESRYVAPLKEVAEILRMPQFTKVPGARSWVKGVANIRGTLLPIMDLHGYLGRKVPSSMRQQRVLVINHNGINSGIVVDEVLGLQHFEDSERIANVDDDDAILPYLSGRFERGDDEWRVFSPYALAEHPDFMKVAL</sequence>
<evidence type="ECO:0000313" key="3">
    <source>
        <dbReference type="Proteomes" id="UP001239782"/>
    </source>
</evidence>
<dbReference type="PANTHER" id="PTHR22617">
    <property type="entry name" value="CHEMOTAXIS SENSOR HISTIDINE KINASE-RELATED"/>
    <property type="match status" value="1"/>
</dbReference>
<name>A0AA51X5F9_9GAMM</name>
<reference evidence="2 3" key="1">
    <citation type="submission" date="2023-08" db="EMBL/GenBank/DDBJ databases">
        <title>Pleionea litopenaei sp. nov., isolated from stomach of juvenile Litopenaeus vannamei.</title>
        <authorList>
            <person name="Rho A.M."/>
            <person name="Hwang C.Y."/>
        </authorList>
    </citation>
    <scope>NUCLEOTIDE SEQUENCE [LARGE SCALE GENOMIC DNA]</scope>
    <source>
        <strain evidence="2 3">HL-JVS1</strain>
    </source>
</reference>
<dbReference type="AlphaFoldDB" id="A0AA51X5F9"/>
<dbReference type="GO" id="GO:0006935">
    <property type="term" value="P:chemotaxis"/>
    <property type="evidence" value="ECO:0007669"/>
    <property type="project" value="InterPro"/>
</dbReference>
<dbReference type="SMART" id="SM00260">
    <property type="entry name" value="CheW"/>
    <property type="match status" value="1"/>
</dbReference>
<dbReference type="KEGG" id="plei:Q9312_11705"/>
<feature type="domain" description="CheW-like" evidence="1">
    <location>
        <begin position="36"/>
        <end position="175"/>
    </location>
</feature>
<dbReference type="EMBL" id="CP133548">
    <property type="protein sequence ID" value="WMS85883.1"/>
    <property type="molecule type" value="Genomic_DNA"/>
</dbReference>
<organism evidence="2 3">
    <name type="scientific">Pleionea litopenaei</name>
    <dbReference type="NCBI Taxonomy" id="3070815"/>
    <lineage>
        <taxon>Bacteria</taxon>
        <taxon>Pseudomonadati</taxon>
        <taxon>Pseudomonadota</taxon>
        <taxon>Gammaproteobacteria</taxon>
        <taxon>Oceanospirillales</taxon>
        <taxon>Pleioneaceae</taxon>
        <taxon>Pleionea</taxon>
    </lineage>
</organism>